<reference evidence="2" key="1">
    <citation type="journal article" date="2020" name="Nature">
        <title>Giant virus diversity and host interactions through global metagenomics.</title>
        <authorList>
            <person name="Schulz F."/>
            <person name="Roux S."/>
            <person name="Paez-Espino D."/>
            <person name="Jungbluth S."/>
            <person name="Walsh D.A."/>
            <person name="Denef V.J."/>
            <person name="McMahon K.D."/>
            <person name="Konstantinidis K.T."/>
            <person name="Eloe-Fadrosh E.A."/>
            <person name="Kyrpides N.C."/>
            <person name="Woyke T."/>
        </authorList>
    </citation>
    <scope>NUCLEOTIDE SEQUENCE</scope>
    <source>
        <strain evidence="2">GVMAG-S-1102244-55</strain>
    </source>
</reference>
<name>A0A6C0KAQ8_9ZZZZ</name>
<proteinExistence type="predicted"/>
<organism evidence="2">
    <name type="scientific">viral metagenome</name>
    <dbReference type="NCBI Taxonomy" id="1070528"/>
    <lineage>
        <taxon>unclassified sequences</taxon>
        <taxon>metagenomes</taxon>
        <taxon>organismal metagenomes</taxon>
    </lineage>
</organism>
<dbReference type="EMBL" id="MN740847">
    <property type="protein sequence ID" value="QHU14769.1"/>
    <property type="molecule type" value="Genomic_DNA"/>
</dbReference>
<sequence length="102" mass="12158">MESKKEDAVILVLRELLDEIKPLSEQLEMMIDDKAGAGEDVAIFKEQQLEAIKKKRKKIQELLGMIDSIEKAHYSGGRRTKRRRNKKKRKTKKKRRKRRRKK</sequence>
<feature type="compositionally biased region" description="Basic residues" evidence="1">
    <location>
        <begin position="76"/>
        <end position="102"/>
    </location>
</feature>
<feature type="region of interest" description="Disordered" evidence="1">
    <location>
        <begin position="73"/>
        <end position="102"/>
    </location>
</feature>
<evidence type="ECO:0000256" key="1">
    <source>
        <dbReference type="SAM" id="MobiDB-lite"/>
    </source>
</evidence>
<evidence type="ECO:0000313" key="2">
    <source>
        <dbReference type="EMBL" id="QHU14769.1"/>
    </source>
</evidence>
<accession>A0A6C0KAQ8</accession>
<dbReference type="AlphaFoldDB" id="A0A6C0KAQ8"/>
<protein>
    <submittedName>
        <fullName evidence="2">Uncharacterized protein</fullName>
    </submittedName>
</protein>